<dbReference type="Proteomes" id="UP000600101">
    <property type="component" value="Unassembled WGS sequence"/>
</dbReference>
<accession>A0A9X0R3T5</accession>
<protein>
    <submittedName>
        <fullName evidence="2">Nuclear transport factor 2 family protein</fullName>
    </submittedName>
</protein>
<evidence type="ECO:0000259" key="1">
    <source>
        <dbReference type="Pfam" id="PF13577"/>
    </source>
</evidence>
<dbReference type="InterPro" id="IPR032710">
    <property type="entry name" value="NTF2-like_dom_sf"/>
</dbReference>
<dbReference type="AlphaFoldDB" id="A0A9X0R3T5"/>
<dbReference type="Pfam" id="PF13577">
    <property type="entry name" value="SnoaL_4"/>
    <property type="match status" value="1"/>
</dbReference>
<sequence>MSAALEDREAIRELLAEYCFALDECRFEAFGALFAETAEWGPKRIPQKARGPRAIAELARSIVPVKGEGPVRRHLTTNIVIRLEGDQARVKSNFLMVRESEAGPLLAIAGTYEDLVVRTPAGWRFQHREILNDIAGDLGLKR</sequence>
<dbReference type="SUPFAM" id="SSF54427">
    <property type="entry name" value="NTF2-like"/>
    <property type="match status" value="1"/>
</dbReference>
<name>A0A9X0R3T5_9PROT</name>
<proteinExistence type="predicted"/>
<dbReference type="CDD" id="cd00531">
    <property type="entry name" value="NTF2_like"/>
    <property type="match status" value="1"/>
</dbReference>
<evidence type="ECO:0000313" key="2">
    <source>
        <dbReference type="EMBL" id="MBC4017898.1"/>
    </source>
</evidence>
<evidence type="ECO:0000313" key="3">
    <source>
        <dbReference type="Proteomes" id="UP000600101"/>
    </source>
</evidence>
<feature type="domain" description="SnoaL-like" evidence="1">
    <location>
        <begin position="4"/>
        <end position="128"/>
    </location>
</feature>
<gene>
    <name evidence="2" type="ORF">H7965_21575</name>
</gene>
<keyword evidence="3" id="KW-1185">Reference proteome</keyword>
<dbReference type="EMBL" id="JACOMF010000037">
    <property type="protein sequence ID" value="MBC4017898.1"/>
    <property type="molecule type" value="Genomic_DNA"/>
</dbReference>
<dbReference type="Gene3D" id="3.10.450.50">
    <property type="match status" value="1"/>
</dbReference>
<dbReference type="RefSeq" id="WP_186772654.1">
    <property type="nucleotide sequence ID" value="NZ_JACOMF010000037.1"/>
</dbReference>
<dbReference type="InterPro" id="IPR037401">
    <property type="entry name" value="SnoaL-like"/>
</dbReference>
<reference evidence="2" key="1">
    <citation type="submission" date="2020-08" db="EMBL/GenBank/DDBJ databases">
        <authorList>
            <person name="Hu Y."/>
            <person name="Nguyen S.V."/>
            <person name="Li F."/>
            <person name="Fanning S."/>
        </authorList>
    </citation>
    <scope>NUCLEOTIDE SEQUENCE</scope>
    <source>
        <strain evidence="2">SYSU D8009</strain>
    </source>
</reference>
<organism evidence="2 3">
    <name type="scientific">Siccirubricoccus deserti</name>
    <dbReference type="NCBI Taxonomy" id="2013562"/>
    <lineage>
        <taxon>Bacteria</taxon>
        <taxon>Pseudomonadati</taxon>
        <taxon>Pseudomonadota</taxon>
        <taxon>Alphaproteobacteria</taxon>
        <taxon>Acetobacterales</taxon>
        <taxon>Roseomonadaceae</taxon>
        <taxon>Siccirubricoccus</taxon>
    </lineage>
</organism>
<comment type="caution">
    <text evidence="2">The sequence shown here is derived from an EMBL/GenBank/DDBJ whole genome shotgun (WGS) entry which is preliminary data.</text>
</comment>